<gene>
    <name evidence="2" type="ORF">NCTC13294_02186</name>
</gene>
<organism evidence="2 3">
    <name type="scientific">Cardiobacterium valvarum</name>
    <dbReference type="NCBI Taxonomy" id="194702"/>
    <lineage>
        <taxon>Bacteria</taxon>
        <taxon>Pseudomonadati</taxon>
        <taxon>Pseudomonadota</taxon>
        <taxon>Gammaproteobacteria</taxon>
        <taxon>Cardiobacteriales</taxon>
        <taxon>Cardiobacteriaceae</taxon>
        <taxon>Cardiobacterium</taxon>
    </lineage>
</organism>
<dbReference type="RefSeq" id="WP_115612321.1">
    <property type="nucleotide sequence ID" value="NZ_JBHLZC010000001.1"/>
</dbReference>
<keyword evidence="1" id="KW-0472">Membrane</keyword>
<evidence type="ECO:0000256" key="1">
    <source>
        <dbReference type="SAM" id="Phobius"/>
    </source>
</evidence>
<name>A0A381ED71_9GAMM</name>
<reference evidence="2 3" key="1">
    <citation type="submission" date="2018-06" db="EMBL/GenBank/DDBJ databases">
        <authorList>
            <consortium name="Pathogen Informatics"/>
            <person name="Doyle S."/>
        </authorList>
    </citation>
    <scope>NUCLEOTIDE SEQUENCE [LARGE SCALE GENOMIC DNA]</scope>
    <source>
        <strain evidence="2 3">NCTC13294</strain>
    </source>
</reference>
<evidence type="ECO:0000313" key="3">
    <source>
        <dbReference type="Proteomes" id="UP000254572"/>
    </source>
</evidence>
<dbReference type="AlphaFoldDB" id="A0A381ED71"/>
<accession>A0A381ED71</accession>
<keyword evidence="1" id="KW-1133">Transmembrane helix</keyword>
<feature type="transmembrane region" description="Helical" evidence="1">
    <location>
        <begin position="65"/>
        <end position="87"/>
    </location>
</feature>
<keyword evidence="1" id="KW-0812">Transmembrane</keyword>
<proteinExistence type="predicted"/>
<dbReference type="EMBL" id="UFUW01000001">
    <property type="protein sequence ID" value="SUX24991.1"/>
    <property type="molecule type" value="Genomic_DNA"/>
</dbReference>
<dbReference type="Proteomes" id="UP000254572">
    <property type="component" value="Unassembled WGS sequence"/>
</dbReference>
<protein>
    <submittedName>
        <fullName evidence="2">Uncharacterized protein</fullName>
    </submittedName>
</protein>
<sequence length="141" mass="14805">MSVAICPHCAAVQRQPAEAGSVVQCEACHKSFTVGEPVNPAVAQPPVSAPAAPVEHIPTGYGGGILIAKIVSAIGWLFAAAGIFIMLSSIGARYGTAMLVFFYGAGTLLTGMMTVLLAQTCQAVMRNTDYTRTLLERNQHR</sequence>
<keyword evidence="3" id="KW-1185">Reference proteome</keyword>
<evidence type="ECO:0000313" key="2">
    <source>
        <dbReference type="EMBL" id="SUX24991.1"/>
    </source>
</evidence>
<feature type="transmembrane region" description="Helical" evidence="1">
    <location>
        <begin position="99"/>
        <end position="118"/>
    </location>
</feature>